<dbReference type="EMBL" id="LT838813">
    <property type="protein sequence ID" value="SMD45972.1"/>
    <property type="molecule type" value="Genomic_DNA"/>
</dbReference>
<dbReference type="Proteomes" id="UP000192333">
    <property type="component" value="Chromosome I"/>
</dbReference>
<name>A0A1W2HB77_9BACT</name>
<reference evidence="2" key="1">
    <citation type="submission" date="2017-04" db="EMBL/GenBank/DDBJ databases">
        <authorList>
            <person name="Varghese N."/>
            <person name="Submissions S."/>
        </authorList>
    </citation>
    <scope>NUCLEOTIDE SEQUENCE [LARGE SCALE GENOMIC DNA]</scope>
    <source>
        <strain evidence="2">DSM 16537</strain>
    </source>
</reference>
<accession>A0A1W2HB77</accession>
<evidence type="ECO:0008006" key="3">
    <source>
        <dbReference type="Google" id="ProtNLM"/>
    </source>
</evidence>
<evidence type="ECO:0000313" key="2">
    <source>
        <dbReference type="Proteomes" id="UP000192333"/>
    </source>
</evidence>
<dbReference type="OrthoDB" id="1427853at2"/>
<proteinExistence type="predicted"/>
<dbReference type="STRING" id="758820.SAMN00777080_4645"/>
<dbReference type="AlphaFoldDB" id="A0A1W2HB77"/>
<gene>
    <name evidence="1" type="ORF">SAMN00777080_4645</name>
</gene>
<organism evidence="1 2">
    <name type="scientific">Aquiflexum balticum DSM 16537</name>
    <dbReference type="NCBI Taxonomy" id="758820"/>
    <lineage>
        <taxon>Bacteria</taxon>
        <taxon>Pseudomonadati</taxon>
        <taxon>Bacteroidota</taxon>
        <taxon>Cytophagia</taxon>
        <taxon>Cytophagales</taxon>
        <taxon>Cyclobacteriaceae</taxon>
        <taxon>Aquiflexum</taxon>
    </lineage>
</organism>
<sequence>MRTCFGFLLIAVMTYFGNNGAFGQSNSDQPSGIPITKGTWFSSLSLSASQKNAENERQLFATYLTEERRSFSIRLDPGYVIKDNLGIGLGLLYGSTEDFSTQQASDGVISDVKLAERRMAFRPYIKNFIPLGPSNRFYIIVPTEIQIGYGSQLKETTTNQILTRTYSNTIYYGLEMRPGILVFVHRNFGFEVNVGAFGLSNSVSRGTATNLPDSKVVNNDLNLKINLFELALGFSIYI</sequence>
<evidence type="ECO:0000313" key="1">
    <source>
        <dbReference type="EMBL" id="SMD45972.1"/>
    </source>
</evidence>
<dbReference type="RefSeq" id="WP_084122926.1">
    <property type="nucleotide sequence ID" value="NZ_LT838813.1"/>
</dbReference>
<keyword evidence="2" id="KW-1185">Reference proteome</keyword>
<protein>
    <recommendedName>
        <fullName evidence="3">Outer membrane protein beta-barrel domain-containing protein</fullName>
    </recommendedName>
</protein>